<dbReference type="Gene3D" id="3.90.470.20">
    <property type="entry name" value="4'-phosphopantetheinyl transferase domain"/>
    <property type="match status" value="2"/>
</dbReference>
<dbReference type="SUPFAM" id="SSF56214">
    <property type="entry name" value="4'-phosphopantetheinyl transferase"/>
    <property type="match status" value="1"/>
</dbReference>
<reference evidence="2 3" key="1">
    <citation type="journal article" date="2018" name="New Phytol.">
        <title>Comparative genomics and transcriptomics depict ericoid mycorrhizal fungi as versatile saprotrophs and plant mutualists.</title>
        <authorList>
            <person name="Martino E."/>
            <person name="Morin E."/>
            <person name="Grelet G.A."/>
            <person name="Kuo A."/>
            <person name="Kohler A."/>
            <person name="Daghino S."/>
            <person name="Barry K.W."/>
            <person name="Cichocki N."/>
            <person name="Clum A."/>
            <person name="Dockter R.B."/>
            <person name="Hainaut M."/>
            <person name="Kuo R.C."/>
            <person name="LaButti K."/>
            <person name="Lindahl B.D."/>
            <person name="Lindquist E.A."/>
            <person name="Lipzen A."/>
            <person name="Khouja H.R."/>
            <person name="Magnuson J."/>
            <person name="Murat C."/>
            <person name="Ohm R.A."/>
            <person name="Singer S.W."/>
            <person name="Spatafora J.W."/>
            <person name="Wang M."/>
            <person name="Veneault-Fourrey C."/>
            <person name="Henrissat B."/>
            <person name="Grigoriev I.V."/>
            <person name="Martin F.M."/>
            <person name="Perotto S."/>
        </authorList>
    </citation>
    <scope>NUCLEOTIDE SEQUENCE [LARGE SCALE GENOMIC DNA]</scope>
    <source>
        <strain evidence="2 3">ATCC 22711</strain>
    </source>
</reference>
<sequence>MPRPFPLPISIGTDLCSVHRIFKIIRDGGKKSDLFLKRLLTDKEREEFGKRRHYESIQSWQNLQNCRVELHKKRVALGIPKSFAKERKLMAEAKAGKVEESGTEVNTTIKRSLSQDGNPGSVESVAYKDIIGEEENGNGVGDITTEKATSGENKPAPVESLVSEDSAHTGKVVVKDATNDNSSLEDRIAEIDSKERLQSIEGEISGQQIYIEQRLSKAAEFLAGRFAAKEAATKAYSSLRRLTFQDIWIRAPQPLDGRTQAPEALILPENGNWEDAQIIPMSISHDQGFATAVCLAYNDKSSP</sequence>
<dbReference type="OrthoDB" id="15433at2759"/>
<proteinExistence type="predicted"/>
<dbReference type="RefSeq" id="XP_024720154.1">
    <property type="nucleotide sequence ID" value="XM_024868183.1"/>
</dbReference>
<dbReference type="EMBL" id="KZ679012">
    <property type="protein sequence ID" value="PSS16646.1"/>
    <property type="molecule type" value="Genomic_DNA"/>
</dbReference>
<accession>A0A2T3AZR0</accession>
<evidence type="ECO:0000313" key="3">
    <source>
        <dbReference type="Proteomes" id="UP000241818"/>
    </source>
</evidence>
<dbReference type="InParanoid" id="A0A2T3AZR0"/>
<protein>
    <submittedName>
        <fullName evidence="2">Uncharacterized protein</fullName>
    </submittedName>
</protein>
<dbReference type="Proteomes" id="UP000241818">
    <property type="component" value="Unassembled WGS sequence"/>
</dbReference>
<keyword evidence="3" id="KW-1185">Reference proteome</keyword>
<dbReference type="AlphaFoldDB" id="A0A2T3AZR0"/>
<gene>
    <name evidence="2" type="ORF">M430DRAFT_51000</name>
</gene>
<name>A0A2T3AZR0_AMORE</name>
<feature type="region of interest" description="Disordered" evidence="1">
    <location>
        <begin position="135"/>
        <end position="169"/>
    </location>
</feature>
<dbReference type="GO" id="GO:0008897">
    <property type="term" value="F:holo-[acyl-carrier-protein] synthase activity"/>
    <property type="evidence" value="ECO:0007669"/>
    <property type="project" value="InterPro"/>
</dbReference>
<organism evidence="2 3">
    <name type="scientific">Amorphotheca resinae ATCC 22711</name>
    <dbReference type="NCBI Taxonomy" id="857342"/>
    <lineage>
        <taxon>Eukaryota</taxon>
        <taxon>Fungi</taxon>
        <taxon>Dikarya</taxon>
        <taxon>Ascomycota</taxon>
        <taxon>Pezizomycotina</taxon>
        <taxon>Leotiomycetes</taxon>
        <taxon>Helotiales</taxon>
        <taxon>Amorphothecaceae</taxon>
        <taxon>Amorphotheca</taxon>
    </lineage>
</organism>
<evidence type="ECO:0000313" key="2">
    <source>
        <dbReference type="EMBL" id="PSS16646.1"/>
    </source>
</evidence>
<dbReference type="GeneID" id="36576264"/>
<evidence type="ECO:0000256" key="1">
    <source>
        <dbReference type="SAM" id="MobiDB-lite"/>
    </source>
</evidence>
<dbReference type="GO" id="GO:0000287">
    <property type="term" value="F:magnesium ion binding"/>
    <property type="evidence" value="ECO:0007669"/>
    <property type="project" value="InterPro"/>
</dbReference>
<dbReference type="InterPro" id="IPR037143">
    <property type="entry name" value="4-PPantetheinyl_Trfase_dom_sf"/>
</dbReference>